<evidence type="ECO:0008006" key="6">
    <source>
        <dbReference type="Google" id="ProtNLM"/>
    </source>
</evidence>
<evidence type="ECO:0000313" key="4">
    <source>
        <dbReference type="EMBL" id="KAF2257585.1"/>
    </source>
</evidence>
<organism evidence="4 5">
    <name type="scientific">Lojkania enalia</name>
    <dbReference type="NCBI Taxonomy" id="147567"/>
    <lineage>
        <taxon>Eukaryota</taxon>
        <taxon>Fungi</taxon>
        <taxon>Dikarya</taxon>
        <taxon>Ascomycota</taxon>
        <taxon>Pezizomycotina</taxon>
        <taxon>Dothideomycetes</taxon>
        <taxon>Pleosporomycetidae</taxon>
        <taxon>Pleosporales</taxon>
        <taxon>Pleosporales incertae sedis</taxon>
        <taxon>Lojkania</taxon>
    </lineage>
</organism>
<keyword evidence="1" id="KW-0677">Repeat</keyword>
<gene>
    <name evidence="4" type="ORF">CC78DRAFT_588300</name>
</gene>
<dbReference type="PANTHER" id="PTHR24189">
    <property type="entry name" value="MYOTROPHIN"/>
    <property type="match status" value="1"/>
</dbReference>
<keyword evidence="2 3" id="KW-0040">ANK repeat</keyword>
<dbReference type="Proteomes" id="UP000800093">
    <property type="component" value="Unassembled WGS sequence"/>
</dbReference>
<dbReference type="PANTHER" id="PTHR24189:SF50">
    <property type="entry name" value="ANKYRIN REPEAT AND SOCS BOX PROTEIN 2"/>
    <property type="match status" value="1"/>
</dbReference>
<feature type="repeat" description="ANK" evidence="3">
    <location>
        <begin position="302"/>
        <end position="330"/>
    </location>
</feature>
<dbReference type="OrthoDB" id="626167at2759"/>
<dbReference type="GO" id="GO:2000812">
    <property type="term" value="P:regulation of barbed-end actin filament capping"/>
    <property type="evidence" value="ECO:0007669"/>
    <property type="project" value="TreeGrafter"/>
</dbReference>
<dbReference type="SUPFAM" id="SSF48403">
    <property type="entry name" value="Ankyrin repeat"/>
    <property type="match status" value="1"/>
</dbReference>
<dbReference type="GO" id="GO:0005634">
    <property type="term" value="C:nucleus"/>
    <property type="evidence" value="ECO:0007669"/>
    <property type="project" value="TreeGrafter"/>
</dbReference>
<dbReference type="SMART" id="SM00248">
    <property type="entry name" value="ANK"/>
    <property type="match status" value="4"/>
</dbReference>
<dbReference type="InterPro" id="IPR002110">
    <property type="entry name" value="Ankyrin_rpt"/>
</dbReference>
<evidence type="ECO:0000313" key="5">
    <source>
        <dbReference type="Proteomes" id="UP000800093"/>
    </source>
</evidence>
<dbReference type="InterPro" id="IPR050745">
    <property type="entry name" value="Multifunctional_regulatory"/>
</dbReference>
<evidence type="ECO:0000256" key="1">
    <source>
        <dbReference type="ARBA" id="ARBA00022737"/>
    </source>
</evidence>
<evidence type="ECO:0000256" key="2">
    <source>
        <dbReference type="ARBA" id="ARBA00023043"/>
    </source>
</evidence>
<dbReference type="GO" id="GO:0005737">
    <property type="term" value="C:cytoplasm"/>
    <property type="evidence" value="ECO:0007669"/>
    <property type="project" value="TreeGrafter"/>
</dbReference>
<keyword evidence="5" id="KW-1185">Reference proteome</keyword>
<sequence>MLLEHCQRGNFPQCHELLDAGATALSKLENISALKYLVMYDNANVSRVIDRVINAGAQLDHWMDIAVDDDLILGTSSGVPLQWAIMHRNVPAIHAMTARDTRSQEANIEKAFLIATTLHFYEILDILRNWAIGKYYTPLADWISSLFVVAAAHLEYYLPRLLRHGNDVHKAVIGDSKSAQWTPFVRAVQGGLYHIASMLLLHGANKDATFGWLGGTTPLFHILHAWPDVPTSRVRYMLEELPRQGFGHASFIGWPTAKGNLLYCFSMAVRSHYRNSYKFGETMKYIISSMGDTTCINELDCMGCTALNMAACSDNLEVVRGLIEAGADVNMGLGIAPLDAAKQWRDEWERKERMATENRVTGERR</sequence>
<dbReference type="Gene3D" id="1.25.40.20">
    <property type="entry name" value="Ankyrin repeat-containing domain"/>
    <property type="match status" value="2"/>
</dbReference>
<dbReference type="InterPro" id="IPR036770">
    <property type="entry name" value="Ankyrin_rpt-contain_sf"/>
</dbReference>
<dbReference type="AlphaFoldDB" id="A0A9P4JXG1"/>
<name>A0A9P4JXG1_9PLEO</name>
<evidence type="ECO:0000256" key="3">
    <source>
        <dbReference type="PROSITE-ProRule" id="PRU00023"/>
    </source>
</evidence>
<accession>A0A9P4JXG1</accession>
<dbReference type="EMBL" id="ML986913">
    <property type="protein sequence ID" value="KAF2257585.1"/>
    <property type="molecule type" value="Genomic_DNA"/>
</dbReference>
<reference evidence="5" key="1">
    <citation type="journal article" date="2020" name="Stud. Mycol.">
        <title>101 Dothideomycetes genomes: A test case for predicting lifestyles and emergence of pathogens.</title>
        <authorList>
            <person name="Haridas S."/>
            <person name="Albert R."/>
            <person name="Binder M."/>
            <person name="Bloem J."/>
            <person name="LaButti K."/>
            <person name="Salamov A."/>
            <person name="Andreopoulos B."/>
            <person name="Baker S."/>
            <person name="Barry K."/>
            <person name="Bills G."/>
            <person name="Bluhm B."/>
            <person name="Cannon C."/>
            <person name="Castanera R."/>
            <person name="Culley D."/>
            <person name="Daum C."/>
            <person name="Ezra D."/>
            <person name="Gonzalez J."/>
            <person name="Henrissat B."/>
            <person name="Kuo A."/>
            <person name="Liang C."/>
            <person name="Lipzen A."/>
            <person name="Lutzoni F."/>
            <person name="Magnuson J."/>
            <person name="Mondo S."/>
            <person name="Nolan M."/>
            <person name="Ohm R."/>
            <person name="Pangilinan J."/>
            <person name="Park H.-J."/>
            <person name="Ramirez L."/>
            <person name="Alfaro M."/>
            <person name="Sun H."/>
            <person name="Tritt A."/>
            <person name="Yoshinaga Y."/>
            <person name="Zwiers L.-H."/>
            <person name="Turgeon B."/>
            <person name="Goodwin S."/>
            <person name="Spatafora J."/>
            <person name="Crous P."/>
            <person name="Grigoriev I."/>
        </authorList>
    </citation>
    <scope>NUCLEOTIDE SEQUENCE [LARGE SCALE GENOMIC DNA]</scope>
    <source>
        <strain evidence="5">CBS 304.66</strain>
    </source>
</reference>
<proteinExistence type="predicted"/>
<dbReference type="PROSITE" id="PS50297">
    <property type="entry name" value="ANK_REP_REGION"/>
    <property type="match status" value="1"/>
</dbReference>
<dbReference type="Pfam" id="PF00023">
    <property type="entry name" value="Ank"/>
    <property type="match status" value="1"/>
</dbReference>
<dbReference type="PROSITE" id="PS50088">
    <property type="entry name" value="ANK_REPEAT"/>
    <property type="match status" value="1"/>
</dbReference>
<protein>
    <recommendedName>
        <fullName evidence="6">Ankyrin repeat protein</fullName>
    </recommendedName>
</protein>
<comment type="caution">
    <text evidence="4">The sequence shown here is derived from an EMBL/GenBank/DDBJ whole genome shotgun (WGS) entry which is preliminary data.</text>
</comment>